<keyword evidence="3" id="KW-0678">Repressor</keyword>
<comment type="subcellular location">
    <subcellularLocation>
        <location evidence="1">Nucleus</location>
    </subcellularLocation>
</comment>
<feature type="domain" description="HMG box" evidence="12">
    <location>
        <begin position="332"/>
        <end position="400"/>
    </location>
</feature>
<evidence type="ECO:0000256" key="10">
    <source>
        <dbReference type="PROSITE-ProRule" id="PRU00267"/>
    </source>
</evidence>
<dbReference type="GO" id="GO:0007507">
    <property type="term" value="P:heart development"/>
    <property type="evidence" value="ECO:0007669"/>
    <property type="project" value="UniProtKB-ARBA"/>
</dbReference>
<evidence type="ECO:0000313" key="14">
    <source>
        <dbReference type="Proteomes" id="UP000694680"/>
    </source>
</evidence>
<keyword evidence="6 10" id="KW-0238">DNA-binding</keyword>
<dbReference type="AlphaFoldDB" id="A0A8C5I9U6"/>
<feature type="compositionally biased region" description="Basic and acidic residues" evidence="11">
    <location>
        <begin position="63"/>
        <end position="91"/>
    </location>
</feature>
<evidence type="ECO:0000256" key="9">
    <source>
        <dbReference type="ARBA" id="ARBA00023242"/>
    </source>
</evidence>
<dbReference type="FunFam" id="1.10.30.10:FF:000001">
    <property type="entry name" value="transcription factor 7 isoform X2"/>
    <property type="match status" value="1"/>
</dbReference>
<evidence type="ECO:0000313" key="13">
    <source>
        <dbReference type="Ensembl" id="ENSGWIP00000056369.1"/>
    </source>
</evidence>
<dbReference type="GO" id="GO:0000981">
    <property type="term" value="F:DNA-binding transcription factor activity, RNA polymerase II-specific"/>
    <property type="evidence" value="ECO:0007669"/>
    <property type="project" value="TreeGrafter"/>
</dbReference>
<dbReference type="GO" id="GO:0010456">
    <property type="term" value="P:cell proliferation in dorsal spinal cord"/>
    <property type="evidence" value="ECO:0007669"/>
    <property type="project" value="UniProtKB-ARBA"/>
</dbReference>
<evidence type="ECO:0000256" key="6">
    <source>
        <dbReference type="ARBA" id="ARBA00023125"/>
    </source>
</evidence>
<evidence type="ECO:0000259" key="12">
    <source>
        <dbReference type="PROSITE" id="PS50118"/>
    </source>
</evidence>
<keyword evidence="14" id="KW-1185">Reference proteome</keyword>
<dbReference type="GO" id="GO:0000978">
    <property type="term" value="F:RNA polymerase II cis-regulatory region sequence-specific DNA binding"/>
    <property type="evidence" value="ECO:0007669"/>
    <property type="project" value="TreeGrafter"/>
</dbReference>
<evidence type="ECO:0000256" key="3">
    <source>
        <dbReference type="ARBA" id="ARBA00022491"/>
    </source>
</evidence>
<dbReference type="GO" id="GO:0060847">
    <property type="term" value="P:endothelial cell fate specification"/>
    <property type="evidence" value="ECO:0007669"/>
    <property type="project" value="UniProtKB-ARBA"/>
</dbReference>
<dbReference type="Gene3D" id="1.10.30.10">
    <property type="entry name" value="High mobility group box domain"/>
    <property type="match status" value="1"/>
</dbReference>
<dbReference type="SUPFAM" id="SSF47095">
    <property type="entry name" value="HMG-box"/>
    <property type="match status" value="1"/>
</dbReference>
<feature type="compositionally biased region" description="Basic and acidic residues" evidence="11">
    <location>
        <begin position="19"/>
        <end position="43"/>
    </location>
</feature>
<protein>
    <recommendedName>
        <fullName evidence="12">HMG box domain-containing protein</fullName>
    </recommendedName>
</protein>
<evidence type="ECO:0000256" key="11">
    <source>
        <dbReference type="SAM" id="MobiDB-lite"/>
    </source>
</evidence>
<reference evidence="13" key="3">
    <citation type="submission" date="2025-09" db="UniProtKB">
        <authorList>
            <consortium name="Ensembl"/>
        </authorList>
    </citation>
    <scope>IDENTIFICATION</scope>
</reference>
<feature type="region of interest" description="Disordered" evidence="11">
    <location>
        <begin position="300"/>
        <end position="330"/>
    </location>
</feature>
<dbReference type="Pfam" id="PF00505">
    <property type="entry name" value="HMG_box"/>
    <property type="match status" value="1"/>
</dbReference>
<dbReference type="InterPro" id="IPR009071">
    <property type="entry name" value="HMG_box_dom"/>
</dbReference>
<accession>A0A8C5I9U6</accession>
<dbReference type="PROSITE" id="PS50118">
    <property type="entry name" value="HMG_BOX_2"/>
    <property type="match status" value="1"/>
</dbReference>
<feature type="region of interest" description="Disordered" evidence="11">
    <location>
        <begin position="192"/>
        <end position="223"/>
    </location>
</feature>
<dbReference type="InterPro" id="IPR027397">
    <property type="entry name" value="Catenin-bd_sf"/>
</dbReference>
<keyword evidence="5" id="KW-0805">Transcription regulation</keyword>
<feature type="region of interest" description="Disordered" evidence="11">
    <location>
        <begin position="400"/>
        <end position="477"/>
    </location>
</feature>
<feature type="compositionally biased region" description="Polar residues" evidence="11">
    <location>
        <begin position="536"/>
        <end position="548"/>
    </location>
</feature>
<dbReference type="GO" id="GO:0008284">
    <property type="term" value="P:positive regulation of cell population proliferation"/>
    <property type="evidence" value="ECO:0007669"/>
    <property type="project" value="UniProtKB-ARBA"/>
</dbReference>
<keyword evidence="7" id="KW-0010">Activator</keyword>
<dbReference type="SMART" id="SM00398">
    <property type="entry name" value="HMG"/>
    <property type="match status" value="1"/>
</dbReference>
<dbReference type="GO" id="GO:0000785">
    <property type="term" value="C:chromatin"/>
    <property type="evidence" value="ECO:0007669"/>
    <property type="project" value="TreeGrafter"/>
</dbReference>
<feature type="region of interest" description="Disordered" evidence="11">
    <location>
        <begin position="490"/>
        <end position="580"/>
    </location>
</feature>
<keyword evidence="4" id="KW-0879">Wnt signaling pathway</keyword>
<dbReference type="Proteomes" id="UP000694680">
    <property type="component" value="Chromosome 19"/>
</dbReference>
<keyword evidence="8" id="KW-0804">Transcription</keyword>
<dbReference type="InterPro" id="IPR013558">
    <property type="entry name" value="CTNNB1-bd_N"/>
</dbReference>
<organism evidence="13 14">
    <name type="scientific">Gouania willdenowi</name>
    <name type="common">Blunt-snouted clingfish</name>
    <name type="synonym">Lepadogaster willdenowi</name>
    <dbReference type="NCBI Taxonomy" id="441366"/>
    <lineage>
        <taxon>Eukaryota</taxon>
        <taxon>Metazoa</taxon>
        <taxon>Chordata</taxon>
        <taxon>Craniata</taxon>
        <taxon>Vertebrata</taxon>
        <taxon>Euteleostomi</taxon>
        <taxon>Actinopterygii</taxon>
        <taxon>Neopterygii</taxon>
        <taxon>Teleostei</taxon>
        <taxon>Neoteleostei</taxon>
        <taxon>Acanthomorphata</taxon>
        <taxon>Ovalentaria</taxon>
        <taxon>Blenniimorphae</taxon>
        <taxon>Blenniiformes</taxon>
        <taxon>Gobiesocoidei</taxon>
        <taxon>Gobiesocidae</taxon>
        <taxon>Gobiesocinae</taxon>
        <taxon>Gouania</taxon>
    </lineage>
</organism>
<dbReference type="Pfam" id="PF08347">
    <property type="entry name" value="CTNNB1_binding"/>
    <property type="match status" value="1"/>
</dbReference>
<keyword evidence="9 10" id="KW-0539">Nucleus</keyword>
<evidence type="ECO:0000256" key="2">
    <source>
        <dbReference type="ARBA" id="ARBA00006569"/>
    </source>
</evidence>
<dbReference type="GO" id="GO:0060070">
    <property type="term" value="P:canonical Wnt signaling pathway"/>
    <property type="evidence" value="ECO:0007669"/>
    <property type="project" value="TreeGrafter"/>
</dbReference>
<evidence type="ECO:0000256" key="5">
    <source>
        <dbReference type="ARBA" id="ARBA00023015"/>
    </source>
</evidence>
<evidence type="ECO:0000256" key="4">
    <source>
        <dbReference type="ARBA" id="ARBA00022687"/>
    </source>
</evidence>
<proteinExistence type="inferred from homology"/>
<dbReference type="InterPro" id="IPR024940">
    <property type="entry name" value="TCF/LEF"/>
</dbReference>
<dbReference type="Ensembl" id="ENSGWIT00000060654.1">
    <property type="protein sequence ID" value="ENSGWIP00000056369.1"/>
    <property type="gene ID" value="ENSGWIG00000026703.1"/>
</dbReference>
<feature type="compositionally biased region" description="Low complexity" evidence="11">
    <location>
        <begin position="440"/>
        <end position="465"/>
    </location>
</feature>
<dbReference type="GO" id="GO:0071664">
    <property type="term" value="C:catenin-TCF7L2 complex"/>
    <property type="evidence" value="ECO:0007669"/>
    <property type="project" value="TreeGrafter"/>
</dbReference>
<dbReference type="FunFam" id="4.10.900.10:FF:000002">
    <property type="entry name" value="transcription factor 7-like 2 isoform X1"/>
    <property type="match status" value="1"/>
</dbReference>
<sequence length="580" mass="63468">MPQLNGGGGDDLGANDEMISFKDEGEQEEKISENSSAERDLADVKSSLVNESETNQNSSSDSEAERRPPPRSETFRDKTRESLEEAAKRQDGGLFKSPPYPGYPFIMIPDLTSPYLPNGSLSPTARTYLQMKWPLLEVQQGGLQSRQALKDARSPSPAHISNKVPVVQHPHHVHPLTPLITYSNEHFTPGNPPPHLQTDVDPKTGIPRPPHPPDISPYYPLSPGTVGQIPHPLGWLVPQQGQPVYPITTGGFRHPYPTALTVNASMSSLLSSRFPPHMLPPHHSLHTTGIPHPAIVTPNVKQESSHSDISSLNSSKQSDAKKEEEKKKQVHIKKPLNAFMLYMKEMRAKVVAECTLKESAAINQILGRRWHALSREEQAKYYELARKERQLHMQLYPGWSARDNYGKRKKRKREKQQAESNGKRKKKCIRYIQGEGSCASPPSTDGSLLDSPPSSPSSVVPSPSSKESKPQTEQMQPLSLTMKPAHQPLLHHPHLLAGPPPPPLPPPSLAQLEHSAAAGKTSGAPSHNGALKHGDVSSSRHPGSSVASSLARPSASLCHSHSLHPSTGPQPLSLVTKSIE</sequence>
<dbReference type="PANTHER" id="PTHR10373:SF32">
    <property type="entry name" value="TRANSCRIPTION FACTOR 7-LIKE 2"/>
    <property type="match status" value="1"/>
</dbReference>
<feature type="compositionally biased region" description="Basic and acidic residues" evidence="11">
    <location>
        <begin position="318"/>
        <end position="327"/>
    </location>
</feature>
<gene>
    <name evidence="13" type="primary">tcf7l2</name>
</gene>
<feature type="compositionally biased region" description="Polar residues" evidence="11">
    <location>
        <begin position="557"/>
        <end position="580"/>
    </location>
</feature>
<dbReference type="PANTHER" id="PTHR10373">
    <property type="entry name" value="TRANSCRIPTION FACTOR 7 FAMILY MEMBER"/>
    <property type="match status" value="1"/>
</dbReference>
<feature type="compositionally biased region" description="Gly residues" evidence="11">
    <location>
        <begin position="1"/>
        <end position="11"/>
    </location>
</feature>
<feature type="compositionally biased region" description="Pro residues" evidence="11">
    <location>
        <begin position="498"/>
        <end position="508"/>
    </location>
</feature>
<dbReference type="Gene3D" id="4.10.900.10">
    <property type="entry name" value="TCF3-CBD (Catenin binding domain)"/>
    <property type="match status" value="1"/>
</dbReference>
<dbReference type="InterPro" id="IPR036910">
    <property type="entry name" value="HMG_box_dom_sf"/>
</dbReference>
<reference evidence="13" key="1">
    <citation type="submission" date="2020-06" db="EMBL/GenBank/DDBJ databases">
        <authorList>
            <consortium name="Wellcome Sanger Institute Data Sharing"/>
        </authorList>
    </citation>
    <scope>NUCLEOTIDE SEQUENCE [LARGE SCALE GENOMIC DNA]</scope>
</reference>
<evidence type="ECO:0000256" key="8">
    <source>
        <dbReference type="ARBA" id="ARBA00023163"/>
    </source>
</evidence>
<dbReference type="GO" id="GO:0021903">
    <property type="term" value="P:rostrocaudal neural tube patterning"/>
    <property type="evidence" value="ECO:0007669"/>
    <property type="project" value="UniProtKB-ARBA"/>
</dbReference>
<dbReference type="GO" id="GO:1990907">
    <property type="term" value="C:beta-catenin-TCF complex"/>
    <property type="evidence" value="ECO:0007669"/>
    <property type="project" value="TreeGrafter"/>
</dbReference>
<comment type="similarity">
    <text evidence="2">Belongs to the TCF/LEF family.</text>
</comment>
<feature type="DNA-binding region" description="HMG box" evidence="10">
    <location>
        <begin position="332"/>
        <end position="400"/>
    </location>
</feature>
<dbReference type="CDD" id="cd21996">
    <property type="entry name" value="HMG-box_TCF7-like"/>
    <property type="match status" value="1"/>
</dbReference>
<feature type="compositionally biased region" description="Polar residues" evidence="11">
    <location>
        <begin position="47"/>
        <end position="61"/>
    </location>
</feature>
<feature type="region of interest" description="Disordered" evidence="11">
    <location>
        <begin position="1"/>
        <end position="96"/>
    </location>
</feature>
<name>A0A8C5I9U6_GOUWI</name>
<dbReference type="GO" id="GO:0030901">
    <property type="term" value="P:midbrain development"/>
    <property type="evidence" value="ECO:0007669"/>
    <property type="project" value="UniProtKB-ARBA"/>
</dbReference>
<evidence type="ECO:0000256" key="7">
    <source>
        <dbReference type="ARBA" id="ARBA00023159"/>
    </source>
</evidence>
<reference evidence="13" key="2">
    <citation type="submission" date="2025-08" db="UniProtKB">
        <authorList>
            <consortium name="Ensembl"/>
        </authorList>
    </citation>
    <scope>IDENTIFICATION</scope>
</reference>
<evidence type="ECO:0000256" key="1">
    <source>
        <dbReference type="ARBA" id="ARBA00004123"/>
    </source>
</evidence>